<dbReference type="InterPro" id="IPR029058">
    <property type="entry name" value="AB_hydrolase_fold"/>
</dbReference>
<proteinExistence type="predicted"/>
<dbReference type="SUPFAM" id="SSF82171">
    <property type="entry name" value="DPP6 N-terminal domain-like"/>
    <property type="match status" value="1"/>
</dbReference>
<dbReference type="PANTHER" id="PTHR42776:SF27">
    <property type="entry name" value="DIPEPTIDYL PEPTIDASE FAMILY MEMBER 6"/>
    <property type="match status" value="1"/>
</dbReference>
<dbReference type="Gene3D" id="3.40.50.1820">
    <property type="entry name" value="alpha/beta hydrolase"/>
    <property type="match status" value="1"/>
</dbReference>
<dbReference type="EC" id="3.4.-.-" evidence="1"/>
<accession>A0ABV2BZF1</accession>
<dbReference type="InterPro" id="IPR001375">
    <property type="entry name" value="Peptidase_S9_cat"/>
</dbReference>
<dbReference type="EMBL" id="JBEVCJ010000045">
    <property type="protein sequence ID" value="MET1257312.1"/>
    <property type="molecule type" value="Genomic_DNA"/>
</dbReference>
<keyword evidence="2" id="KW-1185">Reference proteome</keyword>
<dbReference type="Proteomes" id="UP001548189">
    <property type="component" value="Unassembled WGS sequence"/>
</dbReference>
<evidence type="ECO:0000313" key="2">
    <source>
        <dbReference type="Proteomes" id="UP001548189"/>
    </source>
</evidence>
<organism evidence="1 2">
    <name type="scientific">Aliikangiella maris</name>
    <dbReference type="NCBI Taxonomy" id="3162458"/>
    <lineage>
        <taxon>Bacteria</taxon>
        <taxon>Pseudomonadati</taxon>
        <taxon>Pseudomonadota</taxon>
        <taxon>Gammaproteobacteria</taxon>
        <taxon>Oceanospirillales</taxon>
        <taxon>Pleioneaceae</taxon>
        <taxon>Aliikangiella</taxon>
    </lineage>
</organism>
<evidence type="ECO:0000313" key="1">
    <source>
        <dbReference type="EMBL" id="MET1257312.1"/>
    </source>
</evidence>
<dbReference type="InterPro" id="IPR011042">
    <property type="entry name" value="6-blade_b-propeller_TolB-like"/>
</dbReference>
<protein>
    <submittedName>
        <fullName evidence="1">S9 family peptidase</fullName>
        <ecNumber evidence="1">3.4.-.-</ecNumber>
    </submittedName>
</protein>
<keyword evidence="1" id="KW-0378">Hydrolase</keyword>
<dbReference type="PANTHER" id="PTHR42776">
    <property type="entry name" value="SERINE PEPTIDASE S9 FAMILY MEMBER"/>
    <property type="match status" value="1"/>
</dbReference>
<dbReference type="GO" id="GO:0016787">
    <property type="term" value="F:hydrolase activity"/>
    <property type="evidence" value="ECO:0007669"/>
    <property type="project" value="UniProtKB-KW"/>
</dbReference>
<reference evidence="1 2" key="1">
    <citation type="submission" date="2024-06" db="EMBL/GenBank/DDBJ databases">
        <authorList>
            <person name="Li F."/>
        </authorList>
    </citation>
    <scope>NUCLEOTIDE SEQUENCE [LARGE SCALE GENOMIC DNA]</scope>
    <source>
        <strain evidence="1 2">GXAS 311</strain>
    </source>
</reference>
<gene>
    <name evidence="1" type="ORF">ABVT43_19385</name>
</gene>
<dbReference type="Gene3D" id="2.120.10.30">
    <property type="entry name" value="TolB, C-terminal domain"/>
    <property type="match status" value="1"/>
</dbReference>
<sequence length="868" mass="98795">MKKSIQWIAASSLLFSIHAGAKSIPLEPFSVLPVKSLYAVNFAAQDFSDVAQVNLINSIRQSLNQQTQLTLFGERQQWQPFNQIKQSASKNETQSTASYVFRVGLSTERFAQGTLKVEGIDKVAVFLNGEKLSGTSQYQLDLVNGDYRLLMVASGIKDWQKVNFDWQEKHQLAGKSDVENDSANLNDANKAENEPVDTSDNAASESTTSESNWVTFNDDSRKQRLNAHQMYDSEVTSQTSLSPDGEMLLISKRHYTPSKGDTAQSVSELVDPETMRVLYRWQAMSPALTSWSDDNRYLAYVYQDQIYLLNRKNFSIESIAQQLKGVNQIEWFDQQTLILSWHKPEEKPHPFTKHYRGLEDRWSYWRGQSQIYLLDVKSGVTRQLTQNTLGSSLLDFDNQSKKILFTRSPLDYAQPAHYLTQLFELDMNSNQETLLGEYRTFNSAQYGKHGIVMSAGPDLLKGKGSVLQAGIPANNYDTQLYLLNKKRQIEPLSKDFDPAISQFTVLNNGDLLVLGGEGDKKQLFIFDFSKRKFKRQATSLEVIDQFTVSQERRAKIVYSGTNATTPQKTYLAKVGSSKQNLLIDSAKNAYTNTHFVELKEWDYTTSQGTDIDGRYYLPADFDPNKKYPMLVYYYGGTAPVTRAFTGRWPFSLWASQGYVVYVLQPSGTYGYGQKFSAKHVNAWGKHTADDIMQSVQAFTQAHQFVDSQKIGNLGASYGGFMTMYLATQTDMFKASISHAGISNLASYWGYGWWGYAYSGVATKGSFPWNRSDLYTQQSPLFRADKVKTPLLLIHGDADTNVPVSESHQMYTALKLLGQEVDLVEFHGDDHHILGREHQLRWWYTILSYFDKHLKDQPQWWEHLYPPHK</sequence>
<dbReference type="Pfam" id="PF00326">
    <property type="entry name" value="Peptidase_S9"/>
    <property type="match status" value="1"/>
</dbReference>
<comment type="caution">
    <text evidence="1">The sequence shown here is derived from an EMBL/GenBank/DDBJ whole genome shotgun (WGS) entry which is preliminary data.</text>
</comment>
<dbReference type="SUPFAM" id="SSF53474">
    <property type="entry name" value="alpha/beta-Hydrolases"/>
    <property type="match status" value="1"/>
</dbReference>
<name>A0ABV2BZF1_9GAMM</name>